<dbReference type="Proteomes" id="UP000054350">
    <property type="component" value="Unassembled WGS sequence"/>
</dbReference>
<reference evidence="3" key="2">
    <citation type="submission" date="2009-11" db="EMBL/GenBank/DDBJ databases">
        <title>The Genome Sequence of Allomyces macrogynus strain ATCC 38327.</title>
        <authorList>
            <consortium name="The Broad Institute Genome Sequencing Platform"/>
            <person name="Russ C."/>
            <person name="Cuomo C."/>
            <person name="Shea T."/>
            <person name="Young S.K."/>
            <person name="Zeng Q."/>
            <person name="Koehrsen M."/>
            <person name="Haas B."/>
            <person name="Borodovsky M."/>
            <person name="Guigo R."/>
            <person name="Alvarado L."/>
            <person name="Berlin A."/>
            <person name="Borenstein D."/>
            <person name="Chen Z."/>
            <person name="Engels R."/>
            <person name="Freedman E."/>
            <person name="Gellesch M."/>
            <person name="Goldberg J."/>
            <person name="Griggs A."/>
            <person name="Gujja S."/>
            <person name="Heiman D."/>
            <person name="Hepburn T."/>
            <person name="Howarth C."/>
            <person name="Jen D."/>
            <person name="Larson L."/>
            <person name="Lewis B."/>
            <person name="Mehta T."/>
            <person name="Park D."/>
            <person name="Pearson M."/>
            <person name="Roberts A."/>
            <person name="Saif S."/>
            <person name="Shenoy N."/>
            <person name="Sisk P."/>
            <person name="Stolte C."/>
            <person name="Sykes S."/>
            <person name="Walk T."/>
            <person name="White J."/>
            <person name="Yandava C."/>
            <person name="Burger G."/>
            <person name="Gray M.W."/>
            <person name="Holland P.W.H."/>
            <person name="King N."/>
            <person name="Lang F.B.F."/>
            <person name="Roger A.J."/>
            <person name="Ruiz-Trillo I."/>
            <person name="Lander E."/>
            <person name="Nusbaum C."/>
        </authorList>
    </citation>
    <scope>NUCLEOTIDE SEQUENCE [LARGE SCALE GENOMIC DNA]</scope>
    <source>
        <strain evidence="3">ATCC 38327</strain>
    </source>
</reference>
<keyword evidence="1" id="KW-0812">Transmembrane</keyword>
<evidence type="ECO:0000313" key="2">
    <source>
        <dbReference type="EMBL" id="KNE59595.1"/>
    </source>
</evidence>
<gene>
    <name evidence="2" type="ORF">AMAG_18212</name>
</gene>
<proteinExistence type="predicted"/>
<sequence>MHQRAATCAAVTPKDIGSVLVIFFWENHLDLAPRAVESDQDVGPKPRTAQSCSSSKACGPAFTLWGIYAATKRAHFKAFAVINMILWVIGLIADILNRFNVWTILIDILLAYIAYVFWVYAGILERGNKAARSDVEAPVVASVAPVARAVETNTAAMTTTTTPAVVADATPVIAPAVEPVVGAKPVATAVGTGNQ</sequence>
<feature type="transmembrane region" description="Helical" evidence="1">
    <location>
        <begin position="102"/>
        <end position="123"/>
    </location>
</feature>
<protein>
    <submittedName>
        <fullName evidence="2">Uncharacterized protein</fullName>
    </submittedName>
</protein>
<dbReference type="VEuPathDB" id="FungiDB:AMAG_18212"/>
<evidence type="ECO:0000313" key="3">
    <source>
        <dbReference type="Proteomes" id="UP000054350"/>
    </source>
</evidence>
<dbReference type="EMBL" id="GG745334">
    <property type="protein sequence ID" value="KNE59595.1"/>
    <property type="molecule type" value="Genomic_DNA"/>
</dbReference>
<reference evidence="2 3" key="1">
    <citation type="submission" date="2009-11" db="EMBL/GenBank/DDBJ databases">
        <title>Annotation of Allomyces macrogynus ATCC 38327.</title>
        <authorList>
            <consortium name="The Broad Institute Genome Sequencing Platform"/>
            <person name="Russ C."/>
            <person name="Cuomo C."/>
            <person name="Burger G."/>
            <person name="Gray M.W."/>
            <person name="Holland P.W.H."/>
            <person name="King N."/>
            <person name="Lang F.B.F."/>
            <person name="Roger A.J."/>
            <person name="Ruiz-Trillo I."/>
            <person name="Young S.K."/>
            <person name="Zeng Q."/>
            <person name="Gargeya S."/>
            <person name="Fitzgerald M."/>
            <person name="Haas B."/>
            <person name="Abouelleil A."/>
            <person name="Alvarado L."/>
            <person name="Arachchi H.M."/>
            <person name="Berlin A."/>
            <person name="Chapman S.B."/>
            <person name="Gearin G."/>
            <person name="Goldberg J."/>
            <person name="Griggs A."/>
            <person name="Gujja S."/>
            <person name="Hansen M."/>
            <person name="Heiman D."/>
            <person name="Howarth C."/>
            <person name="Larimer J."/>
            <person name="Lui A."/>
            <person name="MacDonald P.J.P."/>
            <person name="McCowen C."/>
            <person name="Montmayeur A."/>
            <person name="Murphy C."/>
            <person name="Neiman D."/>
            <person name="Pearson M."/>
            <person name="Priest M."/>
            <person name="Roberts A."/>
            <person name="Saif S."/>
            <person name="Shea T."/>
            <person name="Sisk P."/>
            <person name="Stolte C."/>
            <person name="Sykes S."/>
            <person name="Wortman J."/>
            <person name="Nusbaum C."/>
            <person name="Birren B."/>
        </authorList>
    </citation>
    <scope>NUCLEOTIDE SEQUENCE [LARGE SCALE GENOMIC DNA]</scope>
    <source>
        <strain evidence="2 3">ATCC 38327</strain>
    </source>
</reference>
<feature type="transmembrane region" description="Helical" evidence="1">
    <location>
        <begin position="78"/>
        <end position="96"/>
    </location>
</feature>
<evidence type="ECO:0000256" key="1">
    <source>
        <dbReference type="SAM" id="Phobius"/>
    </source>
</evidence>
<keyword evidence="3" id="KW-1185">Reference proteome</keyword>
<name>A0A0L0SB31_ALLM3</name>
<keyword evidence="1" id="KW-0472">Membrane</keyword>
<accession>A0A0L0SB31</accession>
<dbReference type="AlphaFoldDB" id="A0A0L0SB31"/>
<keyword evidence="1" id="KW-1133">Transmembrane helix</keyword>
<organism evidence="2 3">
    <name type="scientific">Allomyces macrogynus (strain ATCC 38327)</name>
    <name type="common">Allomyces javanicus var. macrogynus</name>
    <dbReference type="NCBI Taxonomy" id="578462"/>
    <lineage>
        <taxon>Eukaryota</taxon>
        <taxon>Fungi</taxon>
        <taxon>Fungi incertae sedis</taxon>
        <taxon>Blastocladiomycota</taxon>
        <taxon>Blastocladiomycetes</taxon>
        <taxon>Blastocladiales</taxon>
        <taxon>Blastocladiaceae</taxon>
        <taxon>Allomyces</taxon>
    </lineage>
</organism>